<name>A0A7J0GY47_9ERIC</name>
<dbReference type="AlphaFoldDB" id="A0A7J0GY47"/>
<comment type="caution">
    <text evidence="3">The sequence shown here is derived from an EMBL/GenBank/DDBJ whole genome shotgun (WGS) entry which is preliminary data.</text>
</comment>
<feature type="compositionally biased region" description="Basic and acidic residues" evidence="1">
    <location>
        <begin position="85"/>
        <end position="98"/>
    </location>
</feature>
<accession>A0A7J0GY47</accession>
<evidence type="ECO:0000256" key="1">
    <source>
        <dbReference type="SAM" id="MobiDB-lite"/>
    </source>
</evidence>
<evidence type="ECO:0000256" key="2">
    <source>
        <dbReference type="SAM" id="SignalP"/>
    </source>
</evidence>
<dbReference type="Proteomes" id="UP000585474">
    <property type="component" value="Unassembled WGS sequence"/>
</dbReference>
<dbReference type="EMBL" id="BJWL01000025">
    <property type="protein sequence ID" value="GFZ15743.1"/>
    <property type="molecule type" value="Genomic_DNA"/>
</dbReference>
<feature type="chain" id="PRO_5029498474" evidence="2">
    <location>
        <begin position="19"/>
        <end position="160"/>
    </location>
</feature>
<gene>
    <name evidence="3" type="ORF">Acr_25g0001520</name>
</gene>
<feature type="region of interest" description="Disordered" evidence="1">
    <location>
        <begin position="85"/>
        <end position="105"/>
    </location>
</feature>
<reference evidence="3 4" key="1">
    <citation type="submission" date="2019-07" db="EMBL/GenBank/DDBJ databases">
        <title>De Novo Assembly of kiwifruit Actinidia rufa.</title>
        <authorList>
            <person name="Sugita-Konishi S."/>
            <person name="Sato K."/>
            <person name="Mori E."/>
            <person name="Abe Y."/>
            <person name="Kisaki G."/>
            <person name="Hamano K."/>
            <person name="Suezawa K."/>
            <person name="Otani M."/>
            <person name="Fukuda T."/>
            <person name="Manabe T."/>
            <person name="Gomi K."/>
            <person name="Tabuchi M."/>
            <person name="Akimitsu K."/>
            <person name="Kataoka I."/>
        </authorList>
    </citation>
    <scope>NUCLEOTIDE SEQUENCE [LARGE SCALE GENOMIC DNA]</scope>
    <source>
        <strain evidence="4">cv. Fuchu</strain>
    </source>
</reference>
<feature type="signal peptide" evidence="2">
    <location>
        <begin position="1"/>
        <end position="18"/>
    </location>
</feature>
<organism evidence="3 4">
    <name type="scientific">Actinidia rufa</name>
    <dbReference type="NCBI Taxonomy" id="165716"/>
    <lineage>
        <taxon>Eukaryota</taxon>
        <taxon>Viridiplantae</taxon>
        <taxon>Streptophyta</taxon>
        <taxon>Embryophyta</taxon>
        <taxon>Tracheophyta</taxon>
        <taxon>Spermatophyta</taxon>
        <taxon>Magnoliopsida</taxon>
        <taxon>eudicotyledons</taxon>
        <taxon>Gunneridae</taxon>
        <taxon>Pentapetalae</taxon>
        <taxon>asterids</taxon>
        <taxon>Ericales</taxon>
        <taxon>Actinidiaceae</taxon>
        <taxon>Actinidia</taxon>
    </lineage>
</organism>
<evidence type="ECO:0000313" key="4">
    <source>
        <dbReference type="Proteomes" id="UP000585474"/>
    </source>
</evidence>
<evidence type="ECO:0000313" key="3">
    <source>
        <dbReference type="EMBL" id="GFZ15743.1"/>
    </source>
</evidence>
<keyword evidence="2" id="KW-0732">Signal</keyword>
<proteinExistence type="predicted"/>
<protein>
    <submittedName>
        <fullName evidence="3">ZIP metal ion transporter family</fullName>
    </submittedName>
</protein>
<keyword evidence="4" id="KW-1185">Reference proteome</keyword>
<sequence>MAIHGTQILSMLVLLVLGSNLGLGHQGHHSGSCASAVHEAPAHHHCDHRHDHHHRQEKITDLKKLPEELAEEEDLILYGFGSHQGHDHGHDHHHEHGASELSGAGVDRGEGCRHRGGGFGLSECFGVGIGVGQYKEELEWARVLGLVLVVGMLLEAVLEL</sequence>